<proteinExistence type="predicted"/>
<dbReference type="EMBL" id="BAABAH010000010">
    <property type="protein sequence ID" value="GAA3824694.1"/>
    <property type="molecule type" value="Genomic_DNA"/>
</dbReference>
<keyword evidence="3" id="KW-1185">Reference proteome</keyword>
<name>A0ABP7IR89_9ACTN</name>
<keyword evidence="1" id="KW-0732">Signal</keyword>
<reference evidence="3" key="1">
    <citation type="journal article" date="2019" name="Int. J. Syst. Evol. Microbiol.">
        <title>The Global Catalogue of Microorganisms (GCM) 10K type strain sequencing project: providing services to taxonomists for standard genome sequencing and annotation.</title>
        <authorList>
            <consortium name="The Broad Institute Genomics Platform"/>
            <consortium name="The Broad Institute Genome Sequencing Center for Infectious Disease"/>
            <person name="Wu L."/>
            <person name="Ma J."/>
        </authorList>
    </citation>
    <scope>NUCLEOTIDE SEQUENCE [LARGE SCALE GENOMIC DNA]</scope>
    <source>
        <strain evidence="3">JCM 16953</strain>
    </source>
</reference>
<organism evidence="2 3">
    <name type="scientific">Nocardioides panacisoli</name>
    <dbReference type="NCBI Taxonomy" id="627624"/>
    <lineage>
        <taxon>Bacteria</taxon>
        <taxon>Bacillati</taxon>
        <taxon>Actinomycetota</taxon>
        <taxon>Actinomycetes</taxon>
        <taxon>Propionibacteriales</taxon>
        <taxon>Nocardioidaceae</taxon>
        <taxon>Nocardioides</taxon>
    </lineage>
</organism>
<feature type="signal peptide" evidence="1">
    <location>
        <begin position="1"/>
        <end position="28"/>
    </location>
</feature>
<evidence type="ECO:0000256" key="1">
    <source>
        <dbReference type="SAM" id="SignalP"/>
    </source>
</evidence>
<dbReference type="Proteomes" id="UP001501821">
    <property type="component" value="Unassembled WGS sequence"/>
</dbReference>
<accession>A0ABP7IR89</accession>
<evidence type="ECO:0000313" key="3">
    <source>
        <dbReference type="Proteomes" id="UP001501821"/>
    </source>
</evidence>
<evidence type="ECO:0000313" key="2">
    <source>
        <dbReference type="EMBL" id="GAA3824694.1"/>
    </source>
</evidence>
<dbReference type="RefSeq" id="WP_344776376.1">
    <property type="nucleotide sequence ID" value="NZ_BAABAH010000010.1"/>
</dbReference>
<sequence>MRMTRILAAVLAAVVSLALVFTVDPAVAAQHGTTAKAGTFGTFNVKAVDRNTLRAHGQASNWHRKTVLIQRRKKSGGRWVTVARDRTDGGGRFSVALQARSDIPCTGARFILRAKKANRASAKVDGSVWSCS</sequence>
<feature type="chain" id="PRO_5046257726" evidence="1">
    <location>
        <begin position="29"/>
        <end position="132"/>
    </location>
</feature>
<comment type="caution">
    <text evidence="2">The sequence shown here is derived from an EMBL/GenBank/DDBJ whole genome shotgun (WGS) entry which is preliminary data.</text>
</comment>
<gene>
    <name evidence="2" type="ORF">GCM10022242_27540</name>
</gene>
<protein>
    <submittedName>
        <fullName evidence="2">Uncharacterized protein</fullName>
    </submittedName>
</protein>